<reference evidence="2 3" key="1">
    <citation type="submission" date="2014-04" db="EMBL/GenBank/DDBJ databases">
        <authorList>
            <consortium name="DOE Joint Genome Institute"/>
            <person name="Kuo A."/>
            <person name="Kohler A."/>
            <person name="Jargeat P."/>
            <person name="Nagy L.G."/>
            <person name="Floudas D."/>
            <person name="Copeland A."/>
            <person name="Barry K.W."/>
            <person name="Cichocki N."/>
            <person name="Veneault-Fourrey C."/>
            <person name="LaButti K."/>
            <person name="Lindquist E.A."/>
            <person name="Lipzen A."/>
            <person name="Lundell T."/>
            <person name="Morin E."/>
            <person name="Murat C."/>
            <person name="Sun H."/>
            <person name="Tunlid A."/>
            <person name="Henrissat B."/>
            <person name="Grigoriev I.V."/>
            <person name="Hibbett D.S."/>
            <person name="Martin F."/>
            <person name="Nordberg H.P."/>
            <person name="Cantor M.N."/>
            <person name="Hua S.X."/>
        </authorList>
    </citation>
    <scope>NUCLEOTIDE SEQUENCE [LARGE SCALE GENOMIC DNA]</scope>
    <source>
        <strain evidence="2 3">Ve08.2h10</strain>
    </source>
</reference>
<evidence type="ECO:0000256" key="1">
    <source>
        <dbReference type="SAM" id="MobiDB-lite"/>
    </source>
</evidence>
<evidence type="ECO:0000313" key="3">
    <source>
        <dbReference type="Proteomes" id="UP000054538"/>
    </source>
</evidence>
<dbReference type="AlphaFoldDB" id="A0A0D0C4S7"/>
<sequence length="54" mass="5714">MITPTASLLGGQQQQQQQKKKKKKKKKDGTHTSSGASTPAISMSSLLSVPCVSQ</sequence>
<feature type="compositionally biased region" description="Basic residues" evidence="1">
    <location>
        <begin position="18"/>
        <end position="28"/>
    </location>
</feature>
<reference evidence="3" key="2">
    <citation type="submission" date="2015-01" db="EMBL/GenBank/DDBJ databases">
        <title>Evolutionary Origins and Diversification of the Mycorrhizal Mutualists.</title>
        <authorList>
            <consortium name="DOE Joint Genome Institute"/>
            <consortium name="Mycorrhizal Genomics Consortium"/>
            <person name="Kohler A."/>
            <person name="Kuo A."/>
            <person name="Nagy L.G."/>
            <person name="Floudas D."/>
            <person name="Copeland A."/>
            <person name="Barry K.W."/>
            <person name="Cichocki N."/>
            <person name="Veneault-Fourrey C."/>
            <person name="LaButti K."/>
            <person name="Lindquist E.A."/>
            <person name="Lipzen A."/>
            <person name="Lundell T."/>
            <person name="Morin E."/>
            <person name="Murat C."/>
            <person name="Riley R."/>
            <person name="Ohm R."/>
            <person name="Sun H."/>
            <person name="Tunlid A."/>
            <person name="Henrissat B."/>
            <person name="Grigoriev I.V."/>
            <person name="Hibbett D.S."/>
            <person name="Martin F."/>
        </authorList>
    </citation>
    <scope>NUCLEOTIDE SEQUENCE [LARGE SCALE GENOMIC DNA]</scope>
    <source>
        <strain evidence="3">Ve08.2h10</strain>
    </source>
</reference>
<proteinExistence type="predicted"/>
<organism evidence="2 3">
    <name type="scientific">Paxillus rubicundulus Ve08.2h10</name>
    <dbReference type="NCBI Taxonomy" id="930991"/>
    <lineage>
        <taxon>Eukaryota</taxon>
        <taxon>Fungi</taxon>
        <taxon>Dikarya</taxon>
        <taxon>Basidiomycota</taxon>
        <taxon>Agaricomycotina</taxon>
        <taxon>Agaricomycetes</taxon>
        <taxon>Agaricomycetidae</taxon>
        <taxon>Boletales</taxon>
        <taxon>Paxilineae</taxon>
        <taxon>Paxillaceae</taxon>
        <taxon>Paxillus</taxon>
    </lineage>
</organism>
<protein>
    <submittedName>
        <fullName evidence="2">Uncharacterized protein</fullName>
    </submittedName>
</protein>
<keyword evidence="3" id="KW-1185">Reference proteome</keyword>
<dbReference type="EMBL" id="KN826695">
    <property type="protein sequence ID" value="KIK78147.1"/>
    <property type="molecule type" value="Genomic_DNA"/>
</dbReference>
<evidence type="ECO:0000313" key="2">
    <source>
        <dbReference type="EMBL" id="KIK78147.1"/>
    </source>
</evidence>
<feature type="region of interest" description="Disordered" evidence="1">
    <location>
        <begin position="1"/>
        <end position="54"/>
    </location>
</feature>
<accession>A0A0D0C4S7</accession>
<feature type="compositionally biased region" description="Polar residues" evidence="1">
    <location>
        <begin position="31"/>
        <end position="54"/>
    </location>
</feature>
<gene>
    <name evidence="2" type="ORF">PAXRUDRAFT_17044</name>
</gene>
<dbReference type="HOGENOM" id="CLU_3050972_0_0_1"/>
<name>A0A0D0C4S7_9AGAM</name>
<dbReference type="InParanoid" id="A0A0D0C4S7"/>
<dbReference type="Proteomes" id="UP000054538">
    <property type="component" value="Unassembled WGS sequence"/>
</dbReference>